<keyword evidence="2" id="KW-1185">Reference proteome</keyword>
<comment type="caution">
    <text evidence="1">The sequence shown here is derived from an EMBL/GenBank/DDBJ whole genome shotgun (WGS) entry which is preliminary data.</text>
</comment>
<evidence type="ECO:0000313" key="2">
    <source>
        <dbReference type="Proteomes" id="UP000224634"/>
    </source>
</evidence>
<reference evidence="1 2" key="1">
    <citation type="submission" date="2017-10" db="EMBL/GenBank/DDBJ databases">
        <title>Comparative genomics in systemic dimorphic fungi from Ajellomycetaceae.</title>
        <authorList>
            <person name="Munoz J.F."/>
            <person name="Mcewen J.G."/>
            <person name="Clay O.K."/>
            <person name="Cuomo C.A."/>
        </authorList>
    </citation>
    <scope>NUCLEOTIDE SEQUENCE [LARGE SCALE GENOMIC DNA]</scope>
    <source>
        <strain evidence="1 2">UAMH7299</strain>
    </source>
</reference>
<dbReference type="Proteomes" id="UP000224634">
    <property type="component" value="Unassembled WGS sequence"/>
</dbReference>
<dbReference type="EMBL" id="PDNA01000022">
    <property type="protein sequence ID" value="PGH23605.1"/>
    <property type="molecule type" value="Genomic_DNA"/>
</dbReference>
<dbReference type="AlphaFoldDB" id="A0A2B7YQL9"/>
<sequence length="279" mass="32156">MSTNKTSDVMRRKKANFAHLKRLFHEVKKLDYICLTTEDVEKLGLKQLFAPKPVESYHKLPQAEFEFLPYDPYWGEMSAGLGLDQDVWNYLHEDIPEASRRSPGEFSLLRYSKWHSGDTAKLIHDGTAEFTGRFGTYEWRLNHIYDTLPQITEYLHMIMASVHNLGVDESTERSIIRGEAILAVTALLWRMKLAVFEHHEQFPMLLITVCCRKLLIVQAYFDGEQLHMALSDFLDFTAFNETSWNLLLRWMIHEPIGNTKIPTKTPLAGATSSSKTTSA</sequence>
<gene>
    <name evidence="1" type="ORF">AJ80_02386</name>
</gene>
<accession>A0A2B7YQL9</accession>
<name>A0A2B7YQL9_POLH7</name>
<evidence type="ECO:0000313" key="1">
    <source>
        <dbReference type="EMBL" id="PGH23605.1"/>
    </source>
</evidence>
<dbReference type="STRING" id="1447883.A0A2B7YQL9"/>
<dbReference type="OrthoDB" id="4206905at2759"/>
<organism evidence="1 2">
    <name type="scientific">Polytolypa hystricis (strain UAMH7299)</name>
    <dbReference type="NCBI Taxonomy" id="1447883"/>
    <lineage>
        <taxon>Eukaryota</taxon>
        <taxon>Fungi</taxon>
        <taxon>Dikarya</taxon>
        <taxon>Ascomycota</taxon>
        <taxon>Pezizomycotina</taxon>
        <taxon>Eurotiomycetes</taxon>
        <taxon>Eurotiomycetidae</taxon>
        <taxon>Onygenales</taxon>
        <taxon>Onygenales incertae sedis</taxon>
        <taxon>Polytolypa</taxon>
    </lineage>
</organism>
<protein>
    <submittedName>
        <fullName evidence="1">Uncharacterized protein</fullName>
    </submittedName>
</protein>
<proteinExistence type="predicted"/>